<name>A0A6B0VPF4_9EURY</name>
<dbReference type="Proteomes" id="UP000434101">
    <property type="component" value="Unassembled WGS sequence"/>
</dbReference>
<evidence type="ECO:0000313" key="2">
    <source>
        <dbReference type="EMBL" id="MXV63701.1"/>
    </source>
</evidence>
<accession>A0A6B0VPF4</accession>
<dbReference type="OrthoDB" id="384287at2157"/>
<reference evidence="2 3" key="1">
    <citation type="submission" date="2020-01" db="EMBL/GenBank/DDBJ databases">
        <title>Natronorubrum sp. JWXQ-INN 674 isolated from Inner Mongolia Autonomous Region of China.</title>
        <authorList>
            <person name="Xue Q."/>
        </authorList>
    </citation>
    <scope>NUCLEOTIDE SEQUENCE [LARGE SCALE GENOMIC DNA]</scope>
    <source>
        <strain evidence="2 3">JWXQ-INN-674</strain>
    </source>
</reference>
<dbReference type="AlphaFoldDB" id="A0A6B0VPF4"/>
<dbReference type="RefSeq" id="WP_160066517.1">
    <property type="nucleotide sequence ID" value="NZ_WUYX01000060.1"/>
</dbReference>
<sequence length="65" mass="7156">MDVTLFVGSLLVVSGVIVYLFRDAIFWLLLFGMFDRSDLSELGHSLFKGAGLFLIFEGGLIVVLS</sequence>
<dbReference type="EMBL" id="WUYX01000060">
    <property type="protein sequence ID" value="MXV63701.1"/>
    <property type="molecule type" value="Genomic_DNA"/>
</dbReference>
<evidence type="ECO:0000313" key="3">
    <source>
        <dbReference type="Proteomes" id="UP000434101"/>
    </source>
</evidence>
<comment type="caution">
    <text evidence="2">The sequence shown here is derived from an EMBL/GenBank/DDBJ whole genome shotgun (WGS) entry which is preliminary data.</text>
</comment>
<evidence type="ECO:0000256" key="1">
    <source>
        <dbReference type="SAM" id="Phobius"/>
    </source>
</evidence>
<feature type="transmembrane region" description="Helical" evidence="1">
    <location>
        <begin position="46"/>
        <end position="64"/>
    </location>
</feature>
<keyword evidence="1" id="KW-0472">Membrane</keyword>
<keyword evidence="1" id="KW-0812">Transmembrane</keyword>
<feature type="transmembrane region" description="Helical" evidence="1">
    <location>
        <begin position="6"/>
        <end position="34"/>
    </location>
</feature>
<organism evidence="2 3">
    <name type="scientific">Natronorubrum halalkaliphilum</name>
    <dbReference type="NCBI Taxonomy" id="2691917"/>
    <lineage>
        <taxon>Archaea</taxon>
        <taxon>Methanobacteriati</taxon>
        <taxon>Methanobacteriota</taxon>
        <taxon>Stenosarchaea group</taxon>
        <taxon>Halobacteria</taxon>
        <taxon>Halobacteriales</taxon>
        <taxon>Natrialbaceae</taxon>
        <taxon>Natronorubrum</taxon>
    </lineage>
</organism>
<keyword evidence="1" id="KW-1133">Transmembrane helix</keyword>
<proteinExistence type="predicted"/>
<protein>
    <submittedName>
        <fullName evidence="2">Uncharacterized protein</fullName>
    </submittedName>
</protein>
<gene>
    <name evidence="2" type="ORF">GS429_16870</name>
</gene>
<keyword evidence="3" id="KW-1185">Reference proteome</keyword>